<evidence type="ECO:0000313" key="1">
    <source>
        <dbReference type="EMBL" id="GJT47676.1"/>
    </source>
</evidence>
<name>A0ABQ5E9Z5_9ASTR</name>
<gene>
    <name evidence="1" type="ORF">Tco_0973833</name>
</gene>
<protein>
    <recommendedName>
        <fullName evidence="3">F-box domain-containing protein</fullName>
    </recommendedName>
</protein>
<dbReference type="EMBL" id="BQNB010016088">
    <property type="protein sequence ID" value="GJT47676.1"/>
    <property type="molecule type" value="Genomic_DNA"/>
</dbReference>
<comment type="caution">
    <text evidence="1">The sequence shown here is derived from an EMBL/GenBank/DDBJ whole genome shotgun (WGS) entry which is preliminary data.</text>
</comment>
<evidence type="ECO:0000313" key="2">
    <source>
        <dbReference type="Proteomes" id="UP001151760"/>
    </source>
</evidence>
<evidence type="ECO:0008006" key="3">
    <source>
        <dbReference type="Google" id="ProtNLM"/>
    </source>
</evidence>
<organism evidence="1 2">
    <name type="scientific">Tanacetum coccineum</name>
    <dbReference type="NCBI Taxonomy" id="301880"/>
    <lineage>
        <taxon>Eukaryota</taxon>
        <taxon>Viridiplantae</taxon>
        <taxon>Streptophyta</taxon>
        <taxon>Embryophyta</taxon>
        <taxon>Tracheophyta</taxon>
        <taxon>Spermatophyta</taxon>
        <taxon>Magnoliopsida</taxon>
        <taxon>eudicotyledons</taxon>
        <taxon>Gunneridae</taxon>
        <taxon>Pentapetalae</taxon>
        <taxon>asterids</taxon>
        <taxon>campanulids</taxon>
        <taxon>Asterales</taxon>
        <taxon>Asteraceae</taxon>
        <taxon>Asteroideae</taxon>
        <taxon>Anthemideae</taxon>
        <taxon>Anthemidinae</taxon>
        <taxon>Tanacetum</taxon>
    </lineage>
</organism>
<dbReference type="PANTHER" id="PTHR31672:SF10">
    <property type="entry name" value="F-BOX DOMAIN-CONTAINING PROTEIN"/>
    <property type="match status" value="1"/>
</dbReference>
<dbReference type="PANTHER" id="PTHR31672">
    <property type="entry name" value="BNACNNG10540D PROTEIN"/>
    <property type="match status" value="1"/>
</dbReference>
<reference evidence="1" key="1">
    <citation type="journal article" date="2022" name="Int. J. Mol. Sci.">
        <title>Draft Genome of Tanacetum Coccineum: Genomic Comparison of Closely Related Tanacetum-Family Plants.</title>
        <authorList>
            <person name="Yamashiro T."/>
            <person name="Shiraishi A."/>
            <person name="Nakayama K."/>
            <person name="Satake H."/>
        </authorList>
    </citation>
    <scope>NUCLEOTIDE SEQUENCE</scope>
</reference>
<keyword evidence="2" id="KW-1185">Reference proteome</keyword>
<dbReference type="InterPro" id="IPR050796">
    <property type="entry name" value="SCF_F-box_component"/>
</dbReference>
<dbReference type="Proteomes" id="UP001151760">
    <property type="component" value="Unassembled WGS sequence"/>
</dbReference>
<sequence>MNDKMQSLKANQVLSLIDLLPKSKPVRSVSKHWKSFINSSKFIHDHHVIHHSESQHHFLISYLDTSNDLKYVSIVDDYTFPLQKLSLTIPMDVKLLYQPHVVGSSQGLVCIRGHANNKTKTRAVIWNPTVNKSVAIDVLVSKVFYNMEALNTIVGFVAQVGIEANSS</sequence>
<reference evidence="1" key="2">
    <citation type="submission" date="2022-01" db="EMBL/GenBank/DDBJ databases">
        <authorList>
            <person name="Yamashiro T."/>
            <person name="Shiraishi A."/>
            <person name="Satake H."/>
            <person name="Nakayama K."/>
        </authorList>
    </citation>
    <scope>NUCLEOTIDE SEQUENCE</scope>
</reference>
<accession>A0ABQ5E9Z5</accession>
<proteinExistence type="predicted"/>